<accession>A0A0C3JQM4</accession>
<dbReference type="EMBL" id="KN831949">
    <property type="protein sequence ID" value="KIO11468.1"/>
    <property type="molecule type" value="Genomic_DNA"/>
</dbReference>
<organism evidence="2 3">
    <name type="scientific">Pisolithus tinctorius Marx 270</name>
    <dbReference type="NCBI Taxonomy" id="870435"/>
    <lineage>
        <taxon>Eukaryota</taxon>
        <taxon>Fungi</taxon>
        <taxon>Dikarya</taxon>
        <taxon>Basidiomycota</taxon>
        <taxon>Agaricomycotina</taxon>
        <taxon>Agaricomycetes</taxon>
        <taxon>Agaricomycetidae</taxon>
        <taxon>Boletales</taxon>
        <taxon>Sclerodermatineae</taxon>
        <taxon>Pisolithaceae</taxon>
        <taxon>Pisolithus</taxon>
    </lineage>
</organism>
<evidence type="ECO:0000256" key="1">
    <source>
        <dbReference type="SAM" id="MobiDB-lite"/>
    </source>
</evidence>
<reference evidence="3" key="2">
    <citation type="submission" date="2015-01" db="EMBL/GenBank/DDBJ databases">
        <title>Evolutionary Origins and Diversification of the Mycorrhizal Mutualists.</title>
        <authorList>
            <consortium name="DOE Joint Genome Institute"/>
            <consortium name="Mycorrhizal Genomics Consortium"/>
            <person name="Kohler A."/>
            <person name="Kuo A."/>
            <person name="Nagy L.G."/>
            <person name="Floudas D."/>
            <person name="Copeland A."/>
            <person name="Barry K.W."/>
            <person name="Cichocki N."/>
            <person name="Veneault-Fourrey C."/>
            <person name="LaButti K."/>
            <person name="Lindquist E.A."/>
            <person name="Lipzen A."/>
            <person name="Lundell T."/>
            <person name="Morin E."/>
            <person name="Murat C."/>
            <person name="Riley R."/>
            <person name="Ohm R."/>
            <person name="Sun H."/>
            <person name="Tunlid A."/>
            <person name="Henrissat B."/>
            <person name="Grigoriev I.V."/>
            <person name="Hibbett D.S."/>
            <person name="Martin F."/>
        </authorList>
    </citation>
    <scope>NUCLEOTIDE SEQUENCE [LARGE SCALE GENOMIC DNA]</scope>
    <source>
        <strain evidence="3">Marx 270</strain>
    </source>
</reference>
<protein>
    <submittedName>
        <fullName evidence="2">Uncharacterized protein</fullName>
    </submittedName>
</protein>
<dbReference type="InParanoid" id="A0A0C3JQM4"/>
<name>A0A0C3JQM4_PISTI</name>
<keyword evidence="3" id="KW-1185">Reference proteome</keyword>
<dbReference type="OrthoDB" id="10357890at2759"/>
<feature type="region of interest" description="Disordered" evidence="1">
    <location>
        <begin position="149"/>
        <end position="191"/>
    </location>
</feature>
<gene>
    <name evidence="2" type="ORF">M404DRAFT_7045</name>
</gene>
<reference evidence="2 3" key="1">
    <citation type="submission" date="2014-04" db="EMBL/GenBank/DDBJ databases">
        <authorList>
            <consortium name="DOE Joint Genome Institute"/>
            <person name="Kuo A."/>
            <person name="Kohler A."/>
            <person name="Costa M.D."/>
            <person name="Nagy L.G."/>
            <person name="Floudas D."/>
            <person name="Copeland A."/>
            <person name="Barry K.W."/>
            <person name="Cichocki N."/>
            <person name="Veneault-Fourrey C."/>
            <person name="LaButti K."/>
            <person name="Lindquist E.A."/>
            <person name="Lipzen A."/>
            <person name="Lundell T."/>
            <person name="Morin E."/>
            <person name="Murat C."/>
            <person name="Sun H."/>
            <person name="Tunlid A."/>
            <person name="Henrissat B."/>
            <person name="Grigoriev I.V."/>
            <person name="Hibbett D.S."/>
            <person name="Martin F."/>
            <person name="Nordberg H.P."/>
            <person name="Cantor M.N."/>
            <person name="Hua S.X."/>
        </authorList>
    </citation>
    <scope>NUCLEOTIDE SEQUENCE [LARGE SCALE GENOMIC DNA]</scope>
    <source>
        <strain evidence="2 3">Marx 270</strain>
    </source>
</reference>
<dbReference type="AlphaFoldDB" id="A0A0C3JQM4"/>
<evidence type="ECO:0000313" key="2">
    <source>
        <dbReference type="EMBL" id="KIO11468.1"/>
    </source>
</evidence>
<dbReference type="Proteomes" id="UP000054217">
    <property type="component" value="Unassembled WGS sequence"/>
</dbReference>
<evidence type="ECO:0000313" key="3">
    <source>
        <dbReference type="Proteomes" id="UP000054217"/>
    </source>
</evidence>
<sequence>MASPQFQITTIQLICLNQMFPVSMIQDSSEIPHAGGMRQCQGTISLAPNDMYIFCNSEWVQWEPKTALHLSIVGDDCIIAPCPINGIWLLVKDTSYLNYLISMAEEFHQIRFQDLPTNADILQLMGMYVLEKQGDGVIGRAQKPLAEAPVPVQEADVGGTGSGKWDDGAVKGAPIASTSQSRKGKGREALEPEGHCTMSEKKRHRTEDVEPITEQVPFLNQITCPSDTKVIDWESLNIRTYTPWFSKVDYDAIEYMSKATCMTEYQYGHGWTMLVELKCDGDKESLAQLITNISDSLSRGCAVLVRGWKPNNPPLDFTCEDIGFFHPTISQEVVNQDALKHVKQQEAKGGARHEQSV</sequence>
<dbReference type="HOGENOM" id="CLU_776394_0_0_1"/>
<proteinExistence type="predicted"/>
<dbReference type="STRING" id="870435.A0A0C3JQM4"/>